<dbReference type="EMBL" id="GBXM01089967">
    <property type="protein sequence ID" value="JAH18610.1"/>
    <property type="molecule type" value="Transcribed_RNA"/>
</dbReference>
<accession>A0A0E9QQR6</accession>
<sequence>MRLGVQTPLLLSVRVQTGSGQGKY</sequence>
<dbReference type="AlphaFoldDB" id="A0A0E9QQR6"/>
<name>A0A0E9QQR6_ANGAN</name>
<reference evidence="1" key="2">
    <citation type="journal article" date="2015" name="Fish Shellfish Immunol.">
        <title>Early steps in the European eel (Anguilla anguilla)-Vibrio vulnificus interaction in the gills: Role of the RtxA13 toxin.</title>
        <authorList>
            <person name="Callol A."/>
            <person name="Pajuelo D."/>
            <person name="Ebbesson L."/>
            <person name="Teles M."/>
            <person name="MacKenzie S."/>
            <person name="Amaro C."/>
        </authorList>
    </citation>
    <scope>NUCLEOTIDE SEQUENCE</scope>
</reference>
<proteinExistence type="predicted"/>
<evidence type="ECO:0000313" key="1">
    <source>
        <dbReference type="EMBL" id="JAH18610.1"/>
    </source>
</evidence>
<protein>
    <submittedName>
        <fullName evidence="1">Uncharacterized protein</fullName>
    </submittedName>
</protein>
<organism evidence="1">
    <name type="scientific">Anguilla anguilla</name>
    <name type="common">European freshwater eel</name>
    <name type="synonym">Muraena anguilla</name>
    <dbReference type="NCBI Taxonomy" id="7936"/>
    <lineage>
        <taxon>Eukaryota</taxon>
        <taxon>Metazoa</taxon>
        <taxon>Chordata</taxon>
        <taxon>Craniata</taxon>
        <taxon>Vertebrata</taxon>
        <taxon>Euteleostomi</taxon>
        <taxon>Actinopterygii</taxon>
        <taxon>Neopterygii</taxon>
        <taxon>Teleostei</taxon>
        <taxon>Anguilliformes</taxon>
        <taxon>Anguillidae</taxon>
        <taxon>Anguilla</taxon>
    </lineage>
</organism>
<reference evidence="1" key="1">
    <citation type="submission" date="2014-11" db="EMBL/GenBank/DDBJ databases">
        <authorList>
            <person name="Amaro Gonzalez C."/>
        </authorList>
    </citation>
    <scope>NUCLEOTIDE SEQUENCE</scope>
</reference>